<dbReference type="STRING" id="914150.TQ33_0590"/>
<gene>
    <name evidence="14" type="ORF">TQ33_0590</name>
</gene>
<protein>
    <recommendedName>
        <fullName evidence="9">Periplasmic chaperone PpiD</fullName>
    </recommendedName>
    <alternativeName>
        <fullName evidence="10">Periplasmic folding chaperone</fullName>
    </alternativeName>
</protein>
<evidence type="ECO:0000259" key="13">
    <source>
        <dbReference type="PROSITE" id="PS50198"/>
    </source>
</evidence>
<dbReference type="GO" id="GO:0003755">
    <property type="term" value="F:peptidyl-prolyl cis-trans isomerase activity"/>
    <property type="evidence" value="ECO:0007669"/>
    <property type="project" value="UniProtKB-KW"/>
</dbReference>
<dbReference type="Pfam" id="PF13624">
    <property type="entry name" value="SurA_N_3"/>
    <property type="match status" value="1"/>
</dbReference>
<name>A0A0F6RBY6_9GAMM</name>
<feature type="transmembrane region" description="Helical" evidence="12">
    <location>
        <begin position="12"/>
        <end position="34"/>
    </location>
</feature>
<keyword evidence="7" id="KW-0143">Chaperone</keyword>
<evidence type="ECO:0000313" key="14">
    <source>
        <dbReference type="EMBL" id="AKE51571.1"/>
    </source>
</evidence>
<keyword evidence="4 12" id="KW-0812">Transmembrane</keyword>
<dbReference type="PANTHER" id="PTHR47529">
    <property type="entry name" value="PEPTIDYL-PROLYL CIS-TRANS ISOMERASE D"/>
    <property type="match status" value="1"/>
</dbReference>
<evidence type="ECO:0000256" key="2">
    <source>
        <dbReference type="ARBA" id="ARBA00022475"/>
    </source>
</evidence>
<comment type="similarity">
    <text evidence="8">Belongs to the PpiD chaperone family.</text>
</comment>
<dbReference type="AlphaFoldDB" id="A0A0F6RBY6"/>
<evidence type="ECO:0000256" key="4">
    <source>
        <dbReference type="ARBA" id="ARBA00022692"/>
    </source>
</evidence>
<keyword evidence="3" id="KW-0997">Cell inner membrane</keyword>
<reference evidence="14 15" key="1">
    <citation type="submission" date="2015-02" db="EMBL/GenBank/DDBJ databases">
        <title>Complete genome sequence of Kangiella geojedonensis strain YCS-5T.</title>
        <authorList>
            <person name="Kim K.M."/>
        </authorList>
    </citation>
    <scope>NUCLEOTIDE SEQUENCE [LARGE SCALE GENOMIC DNA]</scope>
    <source>
        <strain evidence="14 15">YCS-5</strain>
    </source>
</reference>
<keyword evidence="6 12" id="KW-0472">Membrane</keyword>
<evidence type="ECO:0000313" key="15">
    <source>
        <dbReference type="Proteomes" id="UP000034071"/>
    </source>
</evidence>
<evidence type="ECO:0000256" key="5">
    <source>
        <dbReference type="ARBA" id="ARBA00022989"/>
    </source>
</evidence>
<dbReference type="PROSITE" id="PS50198">
    <property type="entry name" value="PPIC_PPIASE_2"/>
    <property type="match status" value="1"/>
</dbReference>
<accession>A0A0F6RBY6</accession>
<keyword evidence="5 12" id="KW-1133">Transmembrane helix</keyword>
<evidence type="ECO:0000256" key="7">
    <source>
        <dbReference type="ARBA" id="ARBA00023186"/>
    </source>
</evidence>
<evidence type="ECO:0000256" key="9">
    <source>
        <dbReference type="ARBA" id="ARBA00040743"/>
    </source>
</evidence>
<dbReference type="RefSeq" id="WP_046560744.1">
    <property type="nucleotide sequence ID" value="NZ_CP010975.1"/>
</dbReference>
<dbReference type="EMBL" id="CP010975">
    <property type="protein sequence ID" value="AKE51571.1"/>
    <property type="molecule type" value="Genomic_DNA"/>
</dbReference>
<evidence type="ECO:0000256" key="11">
    <source>
        <dbReference type="PROSITE-ProRule" id="PRU00278"/>
    </source>
</evidence>
<dbReference type="InterPro" id="IPR046357">
    <property type="entry name" value="PPIase_dom_sf"/>
</dbReference>
<evidence type="ECO:0000256" key="12">
    <source>
        <dbReference type="SAM" id="Phobius"/>
    </source>
</evidence>
<organism evidence="14 15">
    <name type="scientific">Kangiella geojedonensis</name>
    <dbReference type="NCBI Taxonomy" id="914150"/>
    <lineage>
        <taxon>Bacteria</taxon>
        <taxon>Pseudomonadati</taxon>
        <taxon>Pseudomonadota</taxon>
        <taxon>Gammaproteobacteria</taxon>
        <taxon>Kangiellales</taxon>
        <taxon>Kangiellaceae</taxon>
        <taxon>Kangiella</taxon>
    </lineage>
</organism>
<evidence type="ECO:0000256" key="3">
    <source>
        <dbReference type="ARBA" id="ARBA00022519"/>
    </source>
</evidence>
<dbReference type="Gene3D" id="1.10.4030.10">
    <property type="entry name" value="Porin chaperone SurA, peptide-binding domain"/>
    <property type="match status" value="1"/>
</dbReference>
<dbReference type="InterPro" id="IPR000297">
    <property type="entry name" value="PPIase_PpiC"/>
</dbReference>
<sequence length="637" mass="70851">MMLEKIQQSMQSPIMKALMFIIIVFFIGAGYFGANMFGGDPEEIAEVEGVSISGQAVQRRIDNMRQRDGVEFEKRYPTEASRQQLRQSIAQQMINEEVVNAGIAKAGMTASDQQVKEWIRTFQPFQLGGEYSAGQAKEFLRNNGWSESFLNEYARERIAAAQLQNALNSTGFALDNEIETLYRLQEQTRDVRVLRVPVSKFADDVSIDDGEVESYYNKNKSRFMQPEQINLKYVRLSSDALLEAKKAQITEEEINAYYELQKSAYSEPAEIQVAHILIDNSIDDAEQKAEELLQKINDGADFAALAKEHSSDTFSGENGGQLDWADAVEQSDTSAGTGWAPEFEKAALALENEGDVTDVVETQYGFHIIKLLERREGETTPLADMRDDIVETLAKEAADEEFYSKESKLNDVLFEFGDDIEKFAEQAGLEVKETGLFNRSNATGIAAEPALLEKAFSAQVIDSEEVSDKIVLSSKDIVYVTATDYQAETVKPLEEVKPQIVATLTQEKSAKDAEDFANKVLDALKNGEAVDSLIAEQELEWQENSALKRRDSGMDFALVSAVYQMSAPSDGQSARSVESLFNGDYAVIELKSVNYPDVAEMDEATRAQLKQTAKSLSVQADTAGVIEHFKSTVEVKQ</sequence>
<dbReference type="InterPro" id="IPR027304">
    <property type="entry name" value="Trigger_fact/SurA_dom_sf"/>
</dbReference>
<dbReference type="Gene3D" id="3.10.50.40">
    <property type="match status" value="1"/>
</dbReference>
<comment type="subcellular location">
    <subcellularLocation>
        <location evidence="1">Cell inner membrane</location>
        <topology evidence="1">Single-pass type II membrane protein</topology>
        <orientation evidence="1">Periplasmic side</orientation>
    </subcellularLocation>
</comment>
<dbReference type="KEGG" id="kge:TQ33_0590"/>
<dbReference type="SUPFAM" id="SSF109998">
    <property type="entry name" value="Triger factor/SurA peptide-binding domain-like"/>
    <property type="match status" value="1"/>
</dbReference>
<evidence type="ECO:0000256" key="8">
    <source>
        <dbReference type="ARBA" id="ARBA00038408"/>
    </source>
</evidence>
<proteinExistence type="inferred from homology"/>
<dbReference type="SUPFAM" id="SSF54534">
    <property type="entry name" value="FKBP-like"/>
    <property type="match status" value="1"/>
</dbReference>
<keyword evidence="11" id="KW-0697">Rotamase</keyword>
<keyword evidence="15" id="KW-1185">Reference proteome</keyword>
<keyword evidence="11 14" id="KW-0413">Isomerase</keyword>
<dbReference type="HOGENOM" id="CLU_023843_1_1_6"/>
<evidence type="ECO:0000256" key="10">
    <source>
        <dbReference type="ARBA" id="ARBA00042775"/>
    </source>
</evidence>
<dbReference type="InterPro" id="IPR052029">
    <property type="entry name" value="PpiD_chaperone"/>
</dbReference>
<dbReference type="Pfam" id="PF13616">
    <property type="entry name" value="Rotamase_3"/>
    <property type="match status" value="1"/>
</dbReference>
<feature type="domain" description="PpiC" evidence="13">
    <location>
        <begin position="268"/>
        <end position="373"/>
    </location>
</feature>
<dbReference type="PANTHER" id="PTHR47529:SF1">
    <property type="entry name" value="PERIPLASMIC CHAPERONE PPID"/>
    <property type="match status" value="1"/>
</dbReference>
<evidence type="ECO:0000256" key="1">
    <source>
        <dbReference type="ARBA" id="ARBA00004382"/>
    </source>
</evidence>
<dbReference type="GO" id="GO:0005886">
    <property type="term" value="C:plasma membrane"/>
    <property type="evidence" value="ECO:0007669"/>
    <property type="project" value="UniProtKB-SubCell"/>
</dbReference>
<evidence type="ECO:0000256" key="6">
    <source>
        <dbReference type="ARBA" id="ARBA00023136"/>
    </source>
</evidence>
<dbReference type="Proteomes" id="UP000034071">
    <property type="component" value="Chromosome"/>
</dbReference>
<keyword evidence="2" id="KW-1003">Cell membrane</keyword>
<dbReference type="OrthoDB" id="9812372at2"/>